<dbReference type="InterPro" id="IPR014710">
    <property type="entry name" value="RmlC-like_jellyroll"/>
</dbReference>
<dbReference type="GO" id="GO:0003677">
    <property type="term" value="F:DNA binding"/>
    <property type="evidence" value="ECO:0007669"/>
    <property type="project" value="UniProtKB-KW"/>
</dbReference>
<dbReference type="Proteomes" id="UP000654279">
    <property type="component" value="Unassembled WGS sequence"/>
</dbReference>
<evidence type="ECO:0000256" key="1">
    <source>
        <dbReference type="ARBA" id="ARBA00023125"/>
    </source>
</evidence>
<name>A0A926D033_9FIRM</name>
<evidence type="ECO:0000313" key="3">
    <source>
        <dbReference type="EMBL" id="MBC8528897.1"/>
    </source>
</evidence>
<accession>A0A926D033</accession>
<evidence type="ECO:0000259" key="2">
    <source>
        <dbReference type="PROSITE" id="PS50943"/>
    </source>
</evidence>
<dbReference type="SUPFAM" id="SSF51182">
    <property type="entry name" value="RmlC-like cupins"/>
    <property type="match status" value="1"/>
</dbReference>
<keyword evidence="4" id="KW-1185">Reference proteome</keyword>
<gene>
    <name evidence="3" type="ORF">H8699_05610</name>
</gene>
<dbReference type="PROSITE" id="PS50943">
    <property type="entry name" value="HTH_CROC1"/>
    <property type="match status" value="1"/>
</dbReference>
<evidence type="ECO:0000313" key="4">
    <source>
        <dbReference type="Proteomes" id="UP000654279"/>
    </source>
</evidence>
<dbReference type="GO" id="GO:0005829">
    <property type="term" value="C:cytosol"/>
    <property type="evidence" value="ECO:0007669"/>
    <property type="project" value="TreeGrafter"/>
</dbReference>
<dbReference type="PANTHER" id="PTHR46797:SF2">
    <property type="entry name" value="TRANSCRIPTIONAL REGULATOR"/>
    <property type="match status" value="1"/>
</dbReference>
<sequence>MEIGSKIKRMRMQHGLTQQELADRCELSKGFISQLERDLASPSIATLMDILECLGTDLKNFFNEDSAEKVIFSAEDTFIKTNEELGTTIEWLVPNCQKNDMEPILMTLQPGKCTDSDSPHSGEEFGYVLSGTIQVHLGNQRYRARKGDAFYFPADTAHSISNPGKSAAKFLWVSTPPSF</sequence>
<dbReference type="CDD" id="cd00093">
    <property type="entry name" value="HTH_XRE"/>
    <property type="match status" value="1"/>
</dbReference>
<dbReference type="GO" id="GO:0003700">
    <property type="term" value="F:DNA-binding transcription factor activity"/>
    <property type="evidence" value="ECO:0007669"/>
    <property type="project" value="TreeGrafter"/>
</dbReference>
<organism evidence="3 4">
    <name type="scientific">Luoshenia tenuis</name>
    <dbReference type="NCBI Taxonomy" id="2763654"/>
    <lineage>
        <taxon>Bacteria</taxon>
        <taxon>Bacillati</taxon>
        <taxon>Bacillota</taxon>
        <taxon>Clostridia</taxon>
        <taxon>Christensenellales</taxon>
        <taxon>Christensenellaceae</taxon>
        <taxon>Luoshenia</taxon>
    </lineage>
</organism>
<dbReference type="CDD" id="cd02209">
    <property type="entry name" value="cupin_XRE_C"/>
    <property type="match status" value="1"/>
</dbReference>
<dbReference type="Gene3D" id="1.10.260.40">
    <property type="entry name" value="lambda repressor-like DNA-binding domains"/>
    <property type="match status" value="1"/>
</dbReference>
<comment type="caution">
    <text evidence="3">The sequence shown here is derived from an EMBL/GenBank/DDBJ whole genome shotgun (WGS) entry which is preliminary data.</text>
</comment>
<dbReference type="InterPro" id="IPR013096">
    <property type="entry name" value="Cupin_2"/>
</dbReference>
<dbReference type="InterPro" id="IPR011051">
    <property type="entry name" value="RmlC_Cupin_sf"/>
</dbReference>
<dbReference type="SMART" id="SM00530">
    <property type="entry name" value="HTH_XRE"/>
    <property type="match status" value="1"/>
</dbReference>
<proteinExistence type="predicted"/>
<dbReference type="EMBL" id="JACRSO010000002">
    <property type="protein sequence ID" value="MBC8528897.1"/>
    <property type="molecule type" value="Genomic_DNA"/>
</dbReference>
<dbReference type="PANTHER" id="PTHR46797">
    <property type="entry name" value="HTH-TYPE TRANSCRIPTIONAL REGULATOR"/>
    <property type="match status" value="1"/>
</dbReference>
<dbReference type="SUPFAM" id="SSF47413">
    <property type="entry name" value="lambda repressor-like DNA-binding domains"/>
    <property type="match status" value="1"/>
</dbReference>
<dbReference type="Gene3D" id="2.60.120.10">
    <property type="entry name" value="Jelly Rolls"/>
    <property type="match status" value="1"/>
</dbReference>
<dbReference type="Pfam" id="PF01381">
    <property type="entry name" value="HTH_3"/>
    <property type="match status" value="1"/>
</dbReference>
<feature type="domain" description="HTH cro/C1-type" evidence="2">
    <location>
        <begin position="7"/>
        <end position="61"/>
    </location>
</feature>
<protein>
    <submittedName>
        <fullName evidence="3">Helix-turn-helix transcriptional regulator</fullName>
    </submittedName>
</protein>
<dbReference type="AlphaFoldDB" id="A0A926D033"/>
<keyword evidence="1" id="KW-0238">DNA-binding</keyword>
<dbReference type="InterPro" id="IPR010982">
    <property type="entry name" value="Lambda_DNA-bd_dom_sf"/>
</dbReference>
<dbReference type="RefSeq" id="WP_249284837.1">
    <property type="nucleotide sequence ID" value="NZ_JACRSO010000002.1"/>
</dbReference>
<reference evidence="3" key="1">
    <citation type="submission" date="2020-08" db="EMBL/GenBank/DDBJ databases">
        <title>Genome public.</title>
        <authorList>
            <person name="Liu C."/>
            <person name="Sun Q."/>
        </authorList>
    </citation>
    <scope>NUCLEOTIDE SEQUENCE</scope>
    <source>
        <strain evidence="3">NSJ-44</strain>
    </source>
</reference>
<dbReference type="InterPro" id="IPR001387">
    <property type="entry name" value="Cro/C1-type_HTH"/>
</dbReference>
<dbReference type="Pfam" id="PF07883">
    <property type="entry name" value="Cupin_2"/>
    <property type="match status" value="1"/>
</dbReference>
<dbReference type="InterPro" id="IPR050807">
    <property type="entry name" value="TransReg_Diox_bact_type"/>
</dbReference>